<dbReference type="InterPro" id="IPR036291">
    <property type="entry name" value="NAD(P)-bd_dom_sf"/>
</dbReference>
<name>A0A0R2JI40_9LACO</name>
<sequence length="313" mass="33969">MSEQVVYLPDDIPADGKQILEAANLKVVVGNGRARELMMTEGADASAVIIGTQKFDAEIMDSMPNLKVIARNGVGYDSVDIDAATKRGIQVVNTPTALSGSVAETAVTELLTISKNIYQDSKALNEGNWNYRKTHLGRDVYGKTVGILGFGRIGQEVAQKLSGFGVNIIAVDPFAKETENVKLVERDYLFKNADYIMVHLPAIPATEHSIGKAEFDMMKVDAYLINMARGSILVEEDLVNALKNHDIAGAALDVFEEEPLPITNPLVGLENVLLTPHIASNTVETKSRMAIDASNDIVSILNGEEPKYKVNKL</sequence>
<dbReference type="GO" id="GO:0051287">
    <property type="term" value="F:NAD binding"/>
    <property type="evidence" value="ECO:0007669"/>
    <property type="project" value="InterPro"/>
</dbReference>
<dbReference type="Proteomes" id="UP000051673">
    <property type="component" value="Unassembled WGS sequence"/>
</dbReference>
<dbReference type="STRING" id="1620.IV67_GL000487"/>
<dbReference type="EMBL" id="JQCD01000024">
    <property type="protein sequence ID" value="KRN76974.1"/>
    <property type="molecule type" value="Genomic_DNA"/>
</dbReference>
<dbReference type="PROSITE" id="PS00671">
    <property type="entry name" value="D_2_HYDROXYACID_DH_3"/>
    <property type="match status" value="1"/>
</dbReference>
<dbReference type="Pfam" id="PF02826">
    <property type="entry name" value="2-Hacid_dh_C"/>
    <property type="match status" value="1"/>
</dbReference>
<comment type="similarity">
    <text evidence="1 4">Belongs to the D-isomer specific 2-hydroxyacid dehydrogenase family.</text>
</comment>
<dbReference type="PANTHER" id="PTHR42789:SF1">
    <property type="entry name" value="D-ISOMER SPECIFIC 2-HYDROXYACID DEHYDROGENASE FAMILY PROTEIN (AFU_ORTHOLOGUE AFUA_6G10090)"/>
    <property type="match status" value="1"/>
</dbReference>
<dbReference type="AlphaFoldDB" id="A0A0R2JI40"/>
<dbReference type="Pfam" id="PF00389">
    <property type="entry name" value="2-Hacid_dh"/>
    <property type="match status" value="1"/>
</dbReference>
<comment type="caution">
    <text evidence="7">The sequence shown here is derived from an EMBL/GenBank/DDBJ whole genome shotgun (WGS) entry which is preliminary data.</text>
</comment>
<dbReference type="InterPro" id="IPR029753">
    <property type="entry name" value="D-isomer_DH_CS"/>
</dbReference>
<organism evidence="7 8">
    <name type="scientific">Weissella minor</name>
    <dbReference type="NCBI Taxonomy" id="1620"/>
    <lineage>
        <taxon>Bacteria</taxon>
        <taxon>Bacillati</taxon>
        <taxon>Bacillota</taxon>
        <taxon>Bacilli</taxon>
        <taxon>Lactobacillales</taxon>
        <taxon>Lactobacillaceae</taxon>
        <taxon>Weissella</taxon>
    </lineage>
</organism>
<dbReference type="PATRIC" id="fig|1620.3.peg.493"/>
<evidence type="ECO:0000313" key="8">
    <source>
        <dbReference type="Proteomes" id="UP000051673"/>
    </source>
</evidence>
<dbReference type="GO" id="GO:0016616">
    <property type="term" value="F:oxidoreductase activity, acting on the CH-OH group of donors, NAD or NADP as acceptor"/>
    <property type="evidence" value="ECO:0007669"/>
    <property type="project" value="InterPro"/>
</dbReference>
<dbReference type="InterPro" id="IPR050857">
    <property type="entry name" value="D-2-hydroxyacid_DH"/>
</dbReference>
<evidence type="ECO:0000256" key="2">
    <source>
        <dbReference type="ARBA" id="ARBA00023002"/>
    </source>
</evidence>
<proteinExistence type="inferred from homology"/>
<dbReference type="OrthoDB" id="9805416at2"/>
<dbReference type="FunFam" id="3.40.50.720:FF:000203">
    <property type="entry name" value="D-3-phosphoglycerate dehydrogenase (SerA)"/>
    <property type="match status" value="1"/>
</dbReference>
<dbReference type="PANTHER" id="PTHR42789">
    <property type="entry name" value="D-ISOMER SPECIFIC 2-HYDROXYACID DEHYDROGENASE FAMILY PROTEIN (AFU_ORTHOLOGUE AFUA_6G10090)"/>
    <property type="match status" value="1"/>
</dbReference>
<dbReference type="SUPFAM" id="SSF51735">
    <property type="entry name" value="NAD(P)-binding Rossmann-fold domains"/>
    <property type="match status" value="1"/>
</dbReference>
<evidence type="ECO:0000256" key="1">
    <source>
        <dbReference type="ARBA" id="ARBA00005854"/>
    </source>
</evidence>
<feature type="domain" description="D-isomer specific 2-hydroxyacid dehydrogenase NAD-binding" evidence="6">
    <location>
        <begin position="109"/>
        <end position="279"/>
    </location>
</feature>
<dbReference type="SUPFAM" id="SSF52283">
    <property type="entry name" value="Formate/glycerate dehydrogenase catalytic domain-like"/>
    <property type="match status" value="1"/>
</dbReference>
<evidence type="ECO:0000259" key="6">
    <source>
        <dbReference type="Pfam" id="PF02826"/>
    </source>
</evidence>
<evidence type="ECO:0000313" key="7">
    <source>
        <dbReference type="EMBL" id="KRN76974.1"/>
    </source>
</evidence>
<dbReference type="Gene3D" id="3.40.50.720">
    <property type="entry name" value="NAD(P)-binding Rossmann-like Domain"/>
    <property type="match status" value="2"/>
</dbReference>
<accession>A0A0R2JI40</accession>
<keyword evidence="3" id="KW-0520">NAD</keyword>
<evidence type="ECO:0000259" key="5">
    <source>
        <dbReference type="Pfam" id="PF00389"/>
    </source>
</evidence>
<keyword evidence="2 4" id="KW-0560">Oxidoreductase</keyword>
<evidence type="ECO:0000256" key="3">
    <source>
        <dbReference type="ARBA" id="ARBA00023027"/>
    </source>
</evidence>
<protein>
    <submittedName>
        <fullName evidence="7">D-3-phosphoglycerate dehydrogenase</fullName>
    </submittedName>
</protein>
<evidence type="ECO:0000256" key="4">
    <source>
        <dbReference type="RuleBase" id="RU003719"/>
    </source>
</evidence>
<feature type="domain" description="D-isomer specific 2-hydroxyacid dehydrogenase catalytic" evidence="5">
    <location>
        <begin position="10"/>
        <end position="311"/>
    </location>
</feature>
<keyword evidence="8" id="KW-1185">Reference proteome</keyword>
<dbReference type="InterPro" id="IPR006140">
    <property type="entry name" value="D-isomer_DH_NAD-bd"/>
</dbReference>
<reference evidence="7 8" key="1">
    <citation type="journal article" date="2015" name="Genome Announc.">
        <title>Expanding the biotechnology potential of lactobacilli through comparative genomics of 213 strains and associated genera.</title>
        <authorList>
            <person name="Sun Z."/>
            <person name="Harris H.M."/>
            <person name="McCann A."/>
            <person name="Guo C."/>
            <person name="Argimon S."/>
            <person name="Zhang W."/>
            <person name="Yang X."/>
            <person name="Jeffery I.B."/>
            <person name="Cooney J.C."/>
            <person name="Kagawa T.F."/>
            <person name="Liu W."/>
            <person name="Song Y."/>
            <person name="Salvetti E."/>
            <person name="Wrobel A."/>
            <person name="Rasinkangas P."/>
            <person name="Parkhill J."/>
            <person name="Rea M.C."/>
            <person name="O'Sullivan O."/>
            <person name="Ritari J."/>
            <person name="Douillard F.P."/>
            <person name="Paul Ross R."/>
            <person name="Yang R."/>
            <person name="Briner A.E."/>
            <person name="Felis G.E."/>
            <person name="de Vos W.M."/>
            <person name="Barrangou R."/>
            <person name="Klaenhammer T.R."/>
            <person name="Caufield P.W."/>
            <person name="Cui Y."/>
            <person name="Zhang H."/>
            <person name="O'Toole P.W."/>
        </authorList>
    </citation>
    <scope>NUCLEOTIDE SEQUENCE [LARGE SCALE GENOMIC DNA]</scope>
    <source>
        <strain evidence="7 8">DSM 20014</strain>
    </source>
</reference>
<gene>
    <name evidence="7" type="ORF">IV67_GL000487</name>
</gene>
<dbReference type="CDD" id="cd12172">
    <property type="entry name" value="PGDH_like_2"/>
    <property type="match status" value="1"/>
</dbReference>
<dbReference type="RefSeq" id="WP_057787831.1">
    <property type="nucleotide sequence ID" value="NZ_JQCD01000024.1"/>
</dbReference>
<dbReference type="InterPro" id="IPR006139">
    <property type="entry name" value="D-isomer_2_OHA_DH_cat_dom"/>
</dbReference>